<dbReference type="OrthoDB" id="5331891at2759"/>
<reference evidence="3" key="1">
    <citation type="journal article" date="2020" name="Stud. Mycol.">
        <title>101 Dothideomycetes genomes: A test case for predicting lifestyles and emergence of pathogens.</title>
        <authorList>
            <person name="Haridas S."/>
            <person name="Albert R."/>
            <person name="Binder M."/>
            <person name="Bloem J."/>
            <person name="LaButti K."/>
            <person name="Salamov A."/>
            <person name="Andreopoulos B."/>
            <person name="Baker S."/>
            <person name="Barry K."/>
            <person name="Bills G."/>
            <person name="Bluhm B."/>
            <person name="Cannon C."/>
            <person name="Castanera R."/>
            <person name="Culley D."/>
            <person name="Daum C."/>
            <person name="Ezra D."/>
            <person name="Gonzalez J."/>
            <person name="Henrissat B."/>
            <person name="Kuo A."/>
            <person name="Liang C."/>
            <person name="Lipzen A."/>
            <person name="Lutzoni F."/>
            <person name="Magnuson J."/>
            <person name="Mondo S."/>
            <person name="Nolan M."/>
            <person name="Ohm R."/>
            <person name="Pangilinan J."/>
            <person name="Park H.-J."/>
            <person name="Ramirez L."/>
            <person name="Alfaro M."/>
            <person name="Sun H."/>
            <person name="Tritt A."/>
            <person name="Yoshinaga Y."/>
            <person name="Zwiers L.-H."/>
            <person name="Turgeon B."/>
            <person name="Goodwin S."/>
            <person name="Spatafora J."/>
            <person name="Crous P."/>
            <person name="Grigoriev I."/>
        </authorList>
    </citation>
    <scope>NUCLEOTIDE SEQUENCE [LARGE SCALE GENOMIC DNA]</scope>
    <source>
        <strain evidence="3">CECT 20119</strain>
    </source>
</reference>
<sequence>MEVAGVVLGALPVIERAIRYYRDRSSILWHHERFMVSLLRSFQFEHLLFRTSCQKLLEGCVDRWTMEELLMKPDEARWKKVLDEDLDSKLKRRLGEDYSVYVHAIQDMWRHLVKLCRILRLKDYKTALQTTDIQNSGSSMEIWHRIKDCLRLRENEHLLAQVSGANRRLEQLVGIMPNSLSRGRESTQTVIDRLHSTRKIAVNLHCALHQSFRCQCPSHEFHLRLKDHMDSDETTDIFEGAILVRSAPVASTPTAPGRCETWRKVQVTSQGATTVGAGPCTATTRTTVALKDSLIADLCAATANISGSNTCIGYLEESGRKHYIHAMSSGVAEQYNKKITLHEMLLGQSQPCSGNSQPSLHLRDQLELAHLLACSLLQLNFTPWLKGRWSAHDVNLLSAHSPLWLQNGAFVSARFPDVATATPALATKTWRACAVPNEAVFALGKIMLELHMKALLDDKTIDDDRSSIPDTADYQAAKRLCEQVQWDCLPGWLTAMTTCINRRFRHDMDFENEDFRVEFYTYVVEPLRETLQIATATKAPKMPSR</sequence>
<protein>
    <recommendedName>
        <fullName evidence="1">DUF7580 domain-containing protein</fullName>
    </recommendedName>
</protein>
<dbReference type="InterPro" id="IPR056002">
    <property type="entry name" value="DUF7580"/>
</dbReference>
<evidence type="ECO:0000313" key="2">
    <source>
        <dbReference type="EMBL" id="KAF2227126.1"/>
    </source>
</evidence>
<dbReference type="PANTHER" id="PTHR35186:SF4">
    <property type="entry name" value="PRION-INHIBITION AND PROPAGATION HELO DOMAIN-CONTAINING PROTEIN"/>
    <property type="match status" value="1"/>
</dbReference>
<accession>A0A6A6GN10</accession>
<dbReference type="Proteomes" id="UP000799538">
    <property type="component" value="Unassembled WGS sequence"/>
</dbReference>
<dbReference type="EMBL" id="ML992502">
    <property type="protein sequence ID" value="KAF2227126.1"/>
    <property type="molecule type" value="Genomic_DNA"/>
</dbReference>
<name>A0A6A6GN10_9PEZI</name>
<evidence type="ECO:0000313" key="3">
    <source>
        <dbReference type="Proteomes" id="UP000799538"/>
    </source>
</evidence>
<proteinExistence type="predicted"/>
<keyword evidence="3" id="KW-1185">Reference proteome</keyword>
<evidence type="ECO:0000259" key="1">
    <source>
        <dbReference type="Pfam" id="PF24476"/>
    </source>
</evidence>
<dbReference type="Pfam" id="PF24476">
    <property type="entry name" value="DUF7580"/>
    <property type="match status" value="1"/>
</dbReference>
<dbReference type="PANTHER" id="PTHR35186">
    <property type="entry name" value="ANK_REP_REGION DOMAIN-CONTAINING PROTEIN"/>
    <property type="match status" value="1"/>
</dbReference>
<organism evidence="2 3">
    <name type="scientific">Elsinoe ampelina</name>
    <dbReference type="NCBI Taxonomy" id="302913"/>
    <lineage>
        <taxon>Eukaryota</taxon>
        <taxon>Fungi</taxon>
        <taxon>Dikarya</taxon>
        <taxon>Ascomycota</taxon>
        <taxon>Pezizomycotina</taxon>
        <taxon>Dothideomycetes</taxon>
        <taxon>Dothideomycetidae</taxon>
        <taxon>Myriangiales</taxon>
        <taxon>Elsinoaceae</taxon>
        <taxon>Elsinoe</taxon>
    </lineage>
</organism>
<feature type="domain" description="DUF7580" evidence="1">
    <location>
        <begin position="195"/>
        <end position="532"/>
    </location>
</feature>
<dbReference type="AlphaFoldDB" id="A0A6A6GN10"/>
<gene>
    <name evidence="2" type="ORF">BDZ85DRAFT_58810</name>
</gene>